<dbReference type="GO" id="GO:0045892">
    <property type="term" value="P:negative regulation of DNA-templated transcription"/>
    <property type="evidence" value="ECO:0007669"/>
    <property type="project" value="TreeGrafter"/>
</dbReference>
<dbReference type="RefSeq" id="WP_011162349.1">
    <property type="nucleotide sequence ID" value="NC_022909.1"/>
</dbReference>
<dbReference type="AlphaFoldDB" id="A0A7D9N7M8"/>
<reference evidence="5 6" key="1">
    <citation type="journal article" date="2014" name="Genome Announc.">
        <title>Complete Genome Sequences of Lactobacillus johnsonii Strain N6.2 and Lactobacillus reuteri Strain TD1.</title>
        <authorList>
            <person name="Leonard M.T."/>
            <person name="Valladares R.B."/>
            <person name="Ardissone A."/>
            <person name="Gonzalez C.F."/>
            <person name="Lorca G.L."/>
            <person name="Triplett E.W."/>
        </authorList>
    </citation>
    <scope>NUCLEOTIDE SEQUENCE [LARGE SCALE GENOMIC DNA]</scope>
    <source>
        <strain evidence="5 6">N6.2</strain>
    </source>
</reference>
<name>A0A7D9N7M8_LACJH</name>
<dbReference type="InterPro" id="IPR036390">
    <property type="entry name" value="WH_DNA-bd_sf"/>
</dbReference>
<dbReference type="PANTHER" id="PTHR44846">
    <property type="entry name" value="MANNOSYL-D-GLYCERATE TRANSPORT/METABOLISM SYSTEM REPRESSOR MNGR-RELATED"/>
    <property type="match status" value="1"/>
</dbReference>
<gene>
    <name evidence="5" type="ORF">T285_07100</name>
</gene>
<dbReference type="KEGG" id="ljn:T285_07100"/>
<keyword evidence="2" id="KW-0238">DNA-binding</keyword>
<dbReference type="PANTHER" id="PTHR44846:SF1">
    <property type="entry name" value="MANNOSYL-D-GLYCERATE TRANSPORT_METABOLISM SYSTEM REPRESSOR MNGR-RELATED"/>
    <property type="match status" value="1"/>
</dbReference>
<feature type="domain" description="HTH gntR-type" evidence="4">
    <location>
        <begin position="3"/>
        <end position="71"/>
    </location>
</feature>
<evidence type="ECO:0000256" key="2">
    <source>
        <dbReference type="ARBA" id="ARBA00023125"/>
    </source>
</evidence>
<dbReference type="GO" id="GO:0003677">
    <property type="term" value="F:DNA binding"/>
    <property type="evidence" value="ECO:0007669"/>
    <property type="project" value="UniProtKB-KW"/>
</dbReference>
<dbReference type="EMBL" id="CP006811">
    <property type="protein sequence ID" value="AHA97773.1"/>
    <property type="molecule type" value="Genomic_DNA"/>
</dbReference>
<protein>
    <submittedName>
        <fullName evidence="5">Transcriptional regulator</fullName>
    </submittedName>
</protein>
<keyword evidence="1" id="KW-0805">Transcription regulation</keyword>
<dbReference type="PROSITE" id="PS50949">
    <property type="entry name" value="HTH_GNTR"/>
    <property type="match status" value="1"/>
</dbReference>
<dbReference type="SMART" id="SM00866">
    <property type="entry name" value="UTRA"/>
    <property type="match status" value="1"/>
</dbReference>
<dbReference type="PRINTS" id="PR00035">
    <property type="entry name" value="HTHGNTR"/>
</dbReference>
<dbReference type="SMART" id="SM00345">
    <property type="entry name" value="HTH_GNTR"/>
    <property type="match status" value="1"/>
</dbReference>
<dbReference type="InterPro" id="IPR050679">
    <property type="entry name" value="Bact_HTH_transcr_reg"/>
</dbReference>
<dbReference type="Proteomes" id="UP000018522">
    <property type="component" value="Chromosome"/>
</dbReference>
<proteinExistence type="predicted"/>
<dbReference type="Pfam" id="PF07702">
    <property type="entry name" value="UTRA"/>
    <property type="match status" value="1"/>
</dbReference>
<dbReference type="Gene3D" id="3.40.1410.10">
    <property type="entry name" value="Chorismate lyase-like"/>
    <property type="match status" value="1"/>
</dbReference>
<dbReference type="InterPro" id="IPR000524">
    <property type="entry name" value="Tscrpt_reg_HTH_GntR"/>
</dbReference>
<dbReference type="InterPro" id="IPR028978">
    <property type="entry name" value="Chorismate_lyase_/UTRA_dom_sf"/>
</dbReference>
<dbReference type="Gene3D" id="1.10.10.10">
    <property type="entry name" value="Winged helix-like DNA-binding domain superfamily/Winged helix DNA-binding domain"/>
    <property type="match status" value="1"/>
</dbReference>
<sequence>MTEAKYKKIEAILKQRIIDQTYPLNSLLPKEIELAAEFNTSRPTINHAIHNLVQQGFLEQRKRLGTIVKRNKIAQEFTHVIQSYNQEMNDKGLKARTKVISFDKINPTSEIQNALNLYPSDSVFKLVRLRYVDTTPIVKVTTYIPAKLVPELDKIDFSQVSLYDELRKRNLPVTHVTRKLEVKQASSTISKTLKIKENDPVFYFHSYGYAKRDQKIEYSIATYRGDLNSFIIDLNLN</sequence>
<evidence type="ECO:0000256" key="3">
    <source>
        <dbReference type="ARBA" id="ARBA00023163"/>
    </source>
</evidence>
<keyword evidence="3" id="KW-0804">Transcription</keyword>
<dbReference type="GO" id="GO:0003700">
    <property type="term" value="F:DNA-binding transcription factor activity"/>
    <property type="evidence" value="ECO:0007669"/>
    <property type="project" value="InterPro"/>
</dbReference>
<dbReference type="Pfam" id="PF00392">
    <property type="entry name" value="GntR"/>
    <property type="match status" value="1"/>
</dbReference>
<dbReference type="SUPFAM" id="SSF46785">
    <property type="entry name" value="Winged helix' DNA-binding domain"/>
    <property type="match status" value="1"/>
</dbReference>
<organism evidence="5 6">
    <name type="scientific">Lactobacillus johnsonii N6.2</name>
    <dbReference type="NCBI Taxonomy" id="1408186"/>
    <lineage>
        <taxon>Bacteria</taxon>
        <taxon>Bacillati</taxon>
        <taxon>Bacillota</taxon>
        <taxon>Bacilli</taxon>
        <taxon>Lactobacillales</taxon>
        <taxon>Lactobacillaceae</taxon>
        <taxon>Lactobacillus</taxon>
    </lineage>
</organism>
<dbReference type="InterPro" id="IPR036388">
    <property type="entry name" value="WH-like_DNA-bd_sf"/>
</dbReference>
<dbReference type="SUPFAM" id="SSF64288">
    <property type="entry name" value="Chorismate lyase-like"/>
    <property type="match status" value="1"/>
</dbReference>
<accession>A0A7D9N7M8</accession>
<evidence type="ECO:0000259" key="4">
    <source>
        <dbReference type="PROSITE" id="PS50949"/>
    </source>
</evidence>
<evidence type="ECO:0000313" key="5">
    <source>
        <dbReference type="EMBL" id="AHA97773.1"/>
    </source>
</evidence>
<dbReference type="InterPro" id="IPR011663">
    <property type="entry name" value="UTRA"/>
</dbReference>
<evidence type="ECO:0000256" key="1">
    <source>
        <dbReference type="ARBA" id="ARBA00023015"/>
    </source>
</evidence>
<evidence type="ECO:0000313" key="6">
    <source>
        <dbReference type="Proteomes" id="UP000018522"/>
    </source>
</evidence>
<dbReference type="CDD" id="cd07377">
    <property type="entry name" value="WHTH_GntR"/>
    <property type="match status" value="1"/>
</dbReference>